<reference evidence="3" key="1">
    <citation type="submission" date="2021-02" db="EMBL/GenBank/DDBJ databases">
        <authorList>
            <person name="Dougan E. K."/>
            <person name="Rhodes N."/>
            <person name="Thang M."/>
            <person name="Chan C."/>
        </authorList>
    </citation>
    <scope>NUCLEOTIDE SEQUENCE</scope>
</reference>
<organism evidence="3 4">
    <name type="scientific">Symbiodinium pilosum</name>
    <name type="common">Dinoflagellate</name>
    <dbReference type="NCBI Taxonomy" id="2952"/>
    <lineage>
        <taxon>Eukaryota</taxon>
        <taxon>Sar</taxon>
        <taxon>Alveolata</taxon>
        <taxon>Dinophyceae</taxon>
        <taxon>Suessiales</taxon>
        <taxon>Symbiodiniaceae</taxon>
        <taxon>Symbiodinium</taxon>
    </lineage>
</organism>
<dbReference type="OrthoDB" id="297739at2759"/>
<keyword evidence="4" id="KW-1185">Reference proteome</keyword>
<dbReference type="AlphaFoldDB" id="A0A812X4W2"/>
<dbReference type="Gene3D" id="1.25.40.10">
    <property type="entry name" value="Tetratricopeptide repeat domain"/>
    <property type="match status" value="1"/>
</dbReference>
<evidence type="ECO:0000313" key="3">
    <source>
        <dbReference type="EMBL" id="CAE7718825.1"/>
    </source>
</evidence>
<feature type="compositionally biased region" description="Basic and acidic residues" evidence="1">
    <location>
        <begin position="168"/>
        <end position="180"/>
    </location>
</feature>
<evidence type="ECO:0000313" key="4">
    <source>
        <dbReference type="Proteomes" id="UP000649617"/>
    </source>
</evidence>
<name>A0A812X4W2_SYMPI</name>
<proteinExistence type="predicted"/>
<feature type="region of interest" description="Disordered" evidence="1">
    <location>
        <begin position="168"/>
        <end position="196"/>
    </location>
</feature>
<comment type="caution">
    <text evidence="3">The sequence shown here is derived from an EMBL/GenBank/DDBJ whole genome shotgun (WGS) entry which is preliminary data.</text>
</comment>
<dbReference type="EMBL" id="CAJNIZ010045393">
    <property type="protein sequence ID" value="CAE7718825.1"/>
    <property type="molecule type" value="Genomic_DNA"/>
</dbReference>
<protein>
    <recommendedName>
        <fullName evidence="2">Smr domain-containing protein</fullName>
    </recommendedName>
</protein>
<accession>A0A812X4W2</accession>
<dbReference type="InterPro" id="IPR011990">
    <property type="entry name" value="TPR-like_helical_dom_sf"/>
</dbReference>
<dbReference type="InterPro" id="IPR036063">
    <property type="entry name" value="Smr_dom_sf"/>
</dbReference>
<dbReference type="SUPFAM" id="SSF160443">
    <property type="entry name" value="SMR domain-like"/>
    <property type="match status" value="1"/>
</dbReference>
<feature type="non-terminal residue" evidence="3">
    <location>
        <position position="196"/>
    </location>
</feature>
<evidence type="ECO:0000256" key="1">
    <source>
        <dbReference type="SAM" id="MobiDB-lite"/>
    </source>
</evidence>
<gene>
    <name evidence="3" type="ORF">SPIL2461_LOCUS20450</name>
</gene>
<feature type="domain" description="Smr" evidence="2">
    <location>
        <begin position="80"/>
        <end position="162"/>
    </location>
</feature>
<evidence type="ECO:0000259" key="2">
    <source>
        <dbReference type="SMART" id="SM00463"/>
    </source>
</evidence>
<dbReference type="Proteomes" id="UP000649617">
    <property type="component" value="Unassembled WGS sequence"/>
</dbReference>
<dbReference type="InterPro" id="IPR002625">
    <property type="entry name" value="Smr_dom"/>
</dbReference>
<dbReference type="Gene3D" id="3.30.1370.110">
    <property type="match status" value="1"/>
</dbReference>
<sequence length="196" mass="21515">DMGTSSVRPDLISFSATMAACQAGQEWPRTLALFRELERCSLQADAVAFNAVLGAADDMEGEALFQLARRAYPRLLAKGHGFLDLHDLSAGAAKFAVRWWLDHVGYWSGSHPPGLEIVTGRGSTRKAWSTSDLKGSVEALLDQLGVPWANLPNPGRIRLLPRAAEKFPRGSTWHDQEEMTRTTTARGRPPPPQRAK</sequence>
<dbReference type="SMART" id="SM00463">
    <property type="entry name" value="SMR"/>
    <property type="match status" value="1"/>
</dbReference>